<comment type="caution">
    <text evidence="1">The sequence shown here is derived from an EMBL/GenBank/DDBJ whole genome shotgun (WGS) entry which is preliminary data.</text>
</comment>
<dbReference type="OrthoDB" id="4964421at2"/>
<dbReference type="Proteomes" id="UP000319746">
    <property type="component" value="Unassembled WGS sequence"/>
</dbReference>
<evidence type="ECO:0000313" key="2">
    <source>
        <dbReference type="Proteomes" id="UP000319746"/>
    </source>
</evidence>
<dbReference type="InterPro" id="IPR011008">
    <property type="entry name" value="Dimeric_a/b-barrel"/>
</dbReference>
<reference evidence="1 2" key="1">
    <citation type="submission" date="2019-06" db="EMBL/GenBank/DDBJ databases">
        <title>Sequencing the genomes of 1000 actinobacteria strains.</title>
        <authorList>
            <person name="Klenk H.-P."/>
        </authorList>
    </citation>
    <scope>NUCLEOTIDE SEQUENCE [LARGE SCALE GENOMIC DNA]</scope>
    <source>
        <strain evidence="1 2">DSM 24083</strain>
    </source>
</reference>
<dbReference type="Gene3D" id="3.30.70.1060">
    <property type="entry name" value="Dimeric alpha+beta barrel"/>
    <property type="match status" value="1"/>
</dbReference>
<protein>
    <recommendedName>
        <fullName evidence="3">YCII-related domain-containing protein</fullName>
    </recommendedName>
</protein>
<evidence type="ECO:0008006" key="3">
    <source>
        <dbReference type="Google" id="ProtNLM"/>
    </source>
</evidence>
<dbReference type="RefSeq" id="WP_141864969.1">
    <property type="nucleotide sequence ID" value="NZ_BAABAN010000001.1"/>
</dbReference>
<keyword evidence="2" id="KW-1185">Reference proteome</keyword>
<gene>
    <name evidence="1" type="ORF">FB556_0851</name>
</gene>
<organism evidence="1 2">
    <name type="scientific">Enteractinococcus coprophilus</name>
    <dbReference type="NCBI Taxonomy" id="1027633"/>
    <lineage>
        <taxon>Bacteria</taxon>
        <taxon>Bacillati</taxon>
        <taxon>Actinomycetota</taxon>
        <taxon>Actinomycetes</taxon>
        <taxon>Micrococcales</taxon>
        <taxon>Micrococcaceae</taxon>
    </lineage>
</organism>
<sequence>MRYILSWHIRESELRDRSPAWREEVVAFLARFEDELFERSELDWVEVLDPESHAVIVGPGAEVRHGFYNEGGKPSARVWGIRVAHRDRALEVAATLAGQLDTWIEVRECLPGAQRP</sequence>
<proteinExistence type="predicted"/>
<name>A0A543AP86_9MICC</name>
<evidence type="ECO:0000313" key="1">
    <source>
        <dbReference type="EMBL" id="TQL74387.1"/>
    </source>
</evidence>
<dbReference type="AlphaFoldDB" id="A0A543AP86"/>
<dbReference type="EMBL" id="VFOU01000001">
    <property type="protein sequence ID" value="TQL74387.1"/>
    <property type="molecule type" value="Genomic_DNA"/>
</dbReference>
<dbReference type="SUPFAM" id="SSF54909">
    <property type="entry name" value="Dimeric alpha+beta barrel"/>
    <property type="match status" value="1"/>
</dbReference>
<accession>A0A543AP86</accession>